<feature type="region of interest" description="Disordered" evidence="1">
    <location>
        <begin position="38"/>
        <end position="72"/>
    </location>
</feature>
<dbReference type="AlphaFoldDB" id="A0A1B9GKZ5"/>
<evidence type="ECO:0000256" key="1">
    <source>
        <dbReference type="SAM" id="MobiDB-lite"/>
    </source>
</evidence>
<gene>
    <name evidence="2" type="ORF">I316_06546</name>
</gene>
<reference evidence="3" key="2">
    <citation type="submission" date="2013-12" db="EMBL/GenBank/DDBJ databases">
        <title>Evolution of pathogenesis and genome organization in the Tremellales.</title>
        <authorList>
            <person name="Cuomo C."/>
            <person name="Litvintseva A."/>
            <person name="Heitman J."/>
            <person name="Chen Y."/>
            <person name="Sun S."/>
            <person name="Springer D."/>
            <person name="Dromer F."/>
            <person name="Young S."/>
            <person name="Zeng Q."/>
            <person name="Chapman S."/>
            <person name="Gujja S."/>
            <person name="Saif S."/>
            <person name="Birren B."/>
        </authorList>
    </citation>
    <scope>NUCLEOTIDE SEQUENCE [LARGE SCALE GENOMIC DNA]</scope>
    <source>
        <strain evidence="3">BCC8398</strain>
    </source>
</reference>
<dbReference type="OrthoDB" id="2596678at2759"/>
<keyword evidence="3" id="KW-1185">Reference proteome</keyword>
<feature type="compositionally biased region" description="Polar residues" evidence="1">
    <location>
        <begin position="38"/>
        <end position="47"/>
    </location>
</feature>
<organism evidence="2 3">
    <name type="scientific">Kwoniella heveanensis BCC8398</name>
    <dbReference type="NCBI Taxonomy" id="1296120"/>
    <lineage>
        <taxon>Eukaryota</taxon>
        <taxon>Fungi</taxon>
        <taxon>Dikarya</taxon>
        <taxon>Basidiomycota</taxon>
        <taxon>Agaricomycotina</taxon>
        <taxon>Tremellomycetes</taxon>
        <taxon>Tremellales</taxon>
        <taxon>Cryptococcaceae</taxon>
        <taxon>Kwoniella</taxon>
    </lineage>
</organism>
<feature type="region of interest" description="Disordered" evidence="1">
    <location>
        <begin position="1"/>
        <end position="20"/>
    </location>
</feature>
<reference evidence="2 3" key="1">
    <citation type="submission" date="2013-07" db="EMBL/GenBank/DDBJ databases">
        <title>The Genome Sequence of Cryptococcus heveanensis BCC8398.</title>
        <authorList>
            <consortium name="The Broad Institute Genome Sequencing Platform"/>
            <person name="Cuomo C."/>
            <person name="Litvintseva A."/>
            <person name="Chen Y."/>
            <person name="Heitman J."/>
            <person name="Sun S."/>
            <person name="Springer D."/>
            <person name="Dromer F."/>
            <person name="Young S.K."/>
            <person name="Zeng Q."/>
            <person name="Gargeya S."/>
            <person name="Fitzgerald M."/>
            <person name="Abouelleil A."/>
            <person name="Alvarado L."/>
            <person name="Berlin A.M."/>
            <person name="Chapman S.B."/>
            <person name="Dewar J."/>
            <person name="Goldberg J."/>
            <person name="Griggs A."/>
            <person name="Gujja S."/>
            <person name="Hansen M."/>
            <person name="Howarth C."/>
            <person name="Imamovic A."/>
            <person name="Larimer J."/>
            <person name="McCowan C."/>
            <person name="Murphy C."/>
            <person name="Pearson M."/>
            <person name="Priest M."/>
            <person name="Roberts A."/>
            <person name="Saif S."/>
            <person name="Shea T."/>
            <person name="Sykes S."/>
            <person name="Wortman J."/>
            <person name="Nusbaum C."/>
            <person name="Birren B."/>
        </authorList>
    </citation>
    <scope>NUCLEOTIDE SEQUENCE [LARGE SCALE GENOMIC DNA]</scope>
    <source>
        <strain evidence="2 3">BCC8398</strain>
    </source>
</reference>
<dbReference type="EMBL" id="KV700131">
    <property type="protein sequence ID" value="OCF31739.1"/>
    <property type="molecule type" value="Genomic_DNA"/>
</dbReference>
<feature type="region of interest" description="Disordered" evidence="1">
    <location>
        <begin position="187"/>
        <end position="222"/>
    </location>
</feature>
<evidence type="ECO:0000313" key="3">
    <source>
        <dbReference type="Proteomes" id="UP000092666"/>
    </source>
</evidence>
<feature type="region of interest" description="Disordered" evidence="1">
    <location>
        <begin position="274"/>
        <end position="303"/>
    </location>
</feature>
<proteinExistence type="predicted"/>
<feature type="region of interest" description="Disordered" evidence="1">
    <location>
        <begin position="119"/>
        <end position="140"/>
    </location>
</feature>
<sequence length="343" mass="35865">MPPARRSSRPSVSASGADDVTNLTLAEVRDRLNRNNALLSSPLFNSPPTSPQLGLGVAGPGPNSAMSPTRSDPVRDKLVAARESLLAREQELMLGSLSVKEESNGYGAGNGNGAGTKYASGAGMNGGKDTGRRTSEGGVSGKAKVLERIKAGEGSLARNGLILPIDQTLTLGDRDYQNAAAAALSHLSINQTRSSSPKPRRPPHGSAVPRNHDLFSSGIGGGGDDEIARANRLARLNAFMSYKGSESDEDDFDEDEDDFDDEDEILDGQEGFIDEIGTGDERDFPLSGPAAGGYDGNGLPLRNVDSIGEEVDEYGEDDEIFAEGNDEYGNGAGRGTLEAGPGR</sequence>
<name>A0A1B9GKZ5_9TREE</name>
<feature type="compositionally biased region" description="Acidic residues" evidence="1">
    <location>
        <begin position="247"/>
        <end position="262"/>
    </location>
</feature>
<evidence type="ECO:0000313" key="2">
    <source>
        <dbReference type="EMBL" id="OCF31739.1"/>
    </source>
</evidence>
<protein>
    <submittedName>
        <fullName evidence="2">Uncharacterized protein</fullName>
    </submittedName>
</protein>
<dbReference type="Proteomes" id="UP000092666">
    <property type="component" value="Unassembled WGS sequence"/>
</dbReference>
<accession>A0A1B9GKZ5</accession>
<feature type="region of interest" description="Disordered" evidence="1">
    <location>
        <begin position="243"/>
        <end position="262"/>
    </location>
</feature>
<feature type="region of interest" description="Disordered" evidence="1">
    <location>
        <begin position="321"/>
        <end position="343"/>
    </location>
</feature>